<name>A0A6M4ASQ7_9SPHN</name>
<reference evidence="2 3" key="1">
    <citation type="submission" date="2020-01" db="EMBL/GenBank/DDBJ databases">
        <title>Sphingomonas sp. strain CSW-10.</title>
        <authorList>
            <person name="Chen W.-M."/>
        </authorList>
    </citation>
    <scope>NUCLEOTIDE SEQUENCE [LARGE SCALE GENOMIC DNA]</scope>
    <source>
        <strain evidence="2 3">CSW-10</strain>
    </source>
</reference>
<keyword evidence="1" id="KW-0732">Signal</keyword>
<evidence type="ECO:0008006" key="4">
    <source>
        <dbReference type="Google" id="ProtNLM"/>
    </source>
</evidence>
<proteinExistence type="predicted"/>
<dbReference type="KEGG" id="slan:GV829_01970"/>
<accession>A0A6M4ASQ7</accession>
<evidence type="ECO:0000313" key="2">
    <source>
        <dbReference type="EMBL" id="QJQ31362.1"/>
    </source>
</evidence>
<protein>
    <recommendedName>
        <fullName evidence="4">UrcA family protein</fullName>
    </recommendedName>
</protein>
<feature type="chain" id="PRO_5026955103" description="UrcA family protein" evidence="1">
    <location>
        <begin position="30"/>
        <end position="106"/>
    </location>
</feature>
<keyword evidence="3" id="KW-1185">Reference proteome</keyword>
<sequence length="106" mass="11064">MKSFPLSLAMIAAAFTLAPLVLVSTPAAAQGNGDYRCTALPAQVQAAVSTATDADQIQRAQRFLQSGNQLCEARAEGAAARAYRSALRILGASEVRTTAPTDIAQR</sequence>
<dbReference type="AlphaFoldDB" id="A0A6M4ASQ7"/>
<dbReference type="EMBL" id="CP053015">
    <property type="protein sequence ID" value="QJQ31362.1"/>
    <property type="molecule type" value="Genomic_DNA"/>
</dbReference>
<feature type="signal peptide" evidence="1">
    <location>
        <begin position="1"/>
        <end position="29"/>
    </location>
</feature>
<evidence type="ECO:0000313" key="3">
    <source>
        <dbReference type="Proteomes" id="UP000503018"/>
    </source>
</evidence>
<dbReference type="RefSeq" id="WP_169943579.1">
    <property type="nucleotide sequence ID" value="NZ_CP053015.1"/>
</dbReference>
<gene>
    <name evidence="2" type="ORF">GV829_01970</name>
</gene>
<organism evidence="2 3">
    <name type="scientific">Sphingomonas lacunae</name>
    <dbReference type="NCBI Taxonomy" id="2698828"/>
    <lineage>
        <taxon>Bacteria</taxon>
        <taxon>Pseudomonadati</taxon>
        <taxon>Pseudomonadota</taxon>
        <taxon>Alphaproteobacteria</taxon>
        <taxon>Sphingomonadales</taxon>
        <taxon>Sphingomonadaceae</taxon>
        <taxon>Sphingomonas</taxon>
    </lineage>
</organism>
<dbReference type="Proteomes" id="UP000503018">
    <property type="component" value="Chromosome"/>
</dbReference>
<evidence type="ECO:0000256" key="1">
    <source>
        <dbReference type="SAM" id="SignalP"/>
    </source>
</evidence>